<gene>
    <name evidence="1" type="ORF">GTP38_00735</name>
</gene>
<dbReference type="Proteomes" id="UP000449678">
    <property type="component" value="Unassembled WGS sequence"/>
</dbReference>
<dbReference type="RefSeq" id="WP_160988293.1">
    <property type="nucleotide sequence ID" value="NZ_WWCO01000001.1"/>
</dbReference>
<dbReference type="EMBL" id="WWCO01000001">
    <property type="protein sequence ID" value="MYM32875.1"/>
    <property type="molecule type" value="Genomic_DNA"/>
</dbReference>
<evidence type="ECO:0000313" key="2">
    <source>
        <dbReference type="Proteomes" id="UP000449678"/>
    </source>
</evidence>
<comment type="caution">
    <text evidence="1">The sequence shown here is derived from an EMBL/GenBank/DDBJ whole genome shotgun (WGS) entry which is preliminary data.</text>
</comment>
<organism evidence="1 2">
    <name type="scientific">Duganella lactea</name>
    <dbReference type="NCBI Taxonomy" id="2692173"/>
    <lineage>
        <taxon>Bacteria</taxon>
        <taxon>Pseudomonadati</taxon>
        <taxon>Pseudomonadota</taxon>
        <taxon>Betaproteobacteria</taxon>
        <taxon>Burkholderiales</taxon>
        <taxon>Oxalobacteraceae</taxon>
        <taxon>Telluria group</taxon>
        <taxon>Duganella</taxon>
    </lineage>
</organism>
<name>A0ABW9V259_9BURK</name>
<protein>
    <submittedName>
        <fullName evidence="1">Uncharacterized protein</fullName>
    </submittedName>
</protein>
<proteinExistence type="predicted"/>
<evidence type="ECO:0000313" key="1">
    <source>
        <dbReference type="EMBL" id="MYM32875.1"/>
    </source>
</evidence>
<sequence length="162" mass="18882">MESYSPESSDIQVGIVENRAKIQNFFSLKSVTWKTLPTGGKFVIAVRQLCISEVFRPFFFPKSSSFSRKQGKLQGTKVANFILLRASSFAVWQQAWQRYYFCLSVVRRNIILRQNSNVKAKSRFTKSFYFLSTVFVDNFVENEEINLFILCRQVYGWLNIAL</sequence>
<reference evidence="1 2" key="1">
    <citation type="submission" date="2019-12" db="EMBL/GenBank/DDBJ databases">
        <title>Novel species isolated from a subtropical stream in China.</title>
        <authorList>
            <person name="Lu H."/>
        </authorList>
    </citation>
    <scope>NUCLEOTIDE SEQUENCE [LARGE SCALE GENOMIC DNA]</scope>
    <source>
        <strain evidence="1 2">FT94W</strain>
    </source>
</reference>
<keyword evidence="2" id="KW-1185">Reference proteome</keyword>
<accession>A0ABW9V259</accession>